<keyword evidence="2" id="KW-1185">Reference proteome</keyword>
<comment type="caution">
    <text evidence="1">The sequence shown here is derived from an EMBL/GenBank/DDBJ whole genome shotgun (WGS) entry which is preliminary data.</text>
</comment>
<protein>
    <submittedName>
        <fullName evidence="1">Uncharacterized protein</fullName>
    </submittedName>
</protein>
<proteinExistence type="predicted"/>
<name>A0AAV5R066_PICKL</name>
<accession>A0AAV5R066</accession>
<dbReference type="EMBL" id="BTGB01000001">
    <property type="protein sequence ID" value="GMM44874.1"/>
    <property type="molecule type" value="Genomic_DNA"/>
</dbReference>
<gene>
    <name evidence="1" type="ORF">DAPK24_014490</name>
</gene>
<reference evidence="1 2" key="1">
    <citation type="journal article" date="2023" name="Elife">
        <title>Identification of key yeast species and microbe-microbe interactions impacting larval growth of Drosophila in the wild.</title>
        <authorList>
            <person name="Mure A."/>
            <person name="Sugiura Y."/>
            <person name="Maeda R."/>
            <person name="Honda K."/>
            <person name="Sakurai N."/>
            <person name="Takahashi Y."/>
            <person name="Watada M."/>
            <person name="Katoh T."/>
            <person name="Gotoh A."/>
            <person name="Gotoh Y."/>
            <person name="Taniguchi I."/>
            <person name="Nakamura K."/>
            <person name="Hayashi T."/>
            <person name="Katayama T."/>
            <person name="Uemura T."/>
            <person name="Hattori Y."/>
        </authorList>
    </citation>
    <scope>NUCLEOTIDE SEQUENCE [LARGE SCALE GENOMIC DNA]</scope>
    <source>
        <strain evidence="1 2">PK-24</strain>
    </source>
</reference>
<organism evidence="1 2">
    <name type="scientific">Pichia kluyveri</name>
    <name type="common">Yeast</name>
    <dbReference type="NCBI Taxonomy" id="36015"/>
    <lineage>
        <taxon>Eukaryota</taxon>
        <taxon>Fungi</taxon>
        <taxon>Dikarya</taxon>
        <taxon>Ascomycota</taxon>
        <taxon>Saccharomycotina</taxon>
        <taxon>Pichiomycetes</taxon>
        <taxon>Pichiales</taxon>
        <taxon>Pichiaceae</taxon>
        <taxon>Pichia</taxon>
    </lineage>
</organism>
<evidence type="ECO:0000313" key="2">
    <source>
        <dbReference type="Proteomes" id="UP001378960"/>
    </source>
</evidence>
<sequence>MLSRYSKSITKLSSVYKHEIHYIKPQTLGPNIRFYSTKKSNRKNKKIDTETSFIAESDEYILKELKKEIKQFKSKNQQIPQIIAQFKDILALYDLEFVQCPISLNLDIQAEKTIHLRKNSVEGVRIDLLIDFKTQTDDSREIQVVLTNDSEIAIYMMGSFTKANGFCFDSCMVIDKNGKEIRDAICNGNPEIFKSLNNHYHKPMNISDKRVLQFLSIDETDPDAIIPEFNDSRMFLDAMVNYTVVKMLGIQKSDVEGTKLRSIIWMLGTYCENALFGDWLEKLSKFIEKK</sequence>
<dbReference type="AlphaFoldDB" id="A0AAV5R066"/>
<evidence type="ECO:0000313" key="1">
    <source>
        <dbReference type="EMBL" id="GMM44874.1"/>
    </source>
</evidence>
<dbReference type="Proteomes" id="UP001378960">
    <property type="component" value="Unassembled WGS sequence"/>
</dbReference>